<evidence type="ECO:0000313" key="1">
    <source>
        <dbReference type="EMBL" id="GAW10136.1"/>
    </source>
</evidence>
<dbReference type="AlphaFoldDB" id="A0A1Q3ESE6"/>
<dbReference type="EMBL" id="BDGU01001572">
    <property type="protein sequence ID" value="GAW10136.1"/>
    <property type="molecule type" value="Genomic_DNA"/>
</dbReference>
<keyword evidence="2" id="KW-1185">Reference proteome</keyword>
<reference evidence="1 2" key="1">
    <citation type="submission" date="2016-08" db="EMBL/GenBank/DDBJ databases">
        <authorList>
            <consortium name="Lentinula edodes genome sequencing consortium"/>
            <person name="Sakamoto Y."/>
            <person name="Nakade K."/>
            <person name="Sato S."/>
            <person name="Yoshida Y."/>
            <person name="Miyazaki K."/>
            <person name="Natsume S."/>
            <person name="Konno N."/>
        </authorList>
    </citation>
    <scope>NUCLEOTIDE SEQUENCE [LARGE SCALE GENOMIC DNA]</scope>
    <source>
        <strain evidence="1 2">NBRC 111202</strain>
    </source>
</reference>
<dbReference type="Pfam" id="PF14223">
    <property type="entry name" value="Retrotran_gag_2"/>
    <property type="match status" value="1"/>
</dbReference>
<name>A0A1Q3ESE6_LENED</name>
<comment type="caution">
    <text evidence="1">The sequence shown here is derived from an EMBL/GenBank/DDBJ whole genome shotgun (WGS) entry which is preliminary data.</text>
</comment>
<proteinExistence type="predicted"/>
<accession>A0A1Q3ESE6</accession>
<evidence type="ECO:0000313" key="2">
    <source>
        <dbReference type="Proteomes" id="UP000188533"/>
    </source>
</evidence>
<gene>
    <name evidence="1" type="ORF">LENED_012369</name>
</gene>
<reference evidence="1 2" key="2">
    <citation type="submission" date="2017-02" db="EMBL/GenBank/DDBJ databases">
        <title>A genome survey and senescence transcriptome analysis in Lentinula edodes.</title>
        <authorList>
            <person name="Sakamoto Y."/>
            <person name="Nakade K."/>
            <person name="Sato S."/>
            <person name="Yoshida Y."/>
            <person name="Miyazaki K."/>
            <person name="Natsume S."/>
            <person name="Konno N."/>
        </authorList>
    </citation>
    <scope>NUCLEOTIDE SEQUENCE [LARGE SCALE GENOMIC DNA]</scope>
    <source>
        <strain evidence="1 2">NBRC 111202</strain>
    </source>
</reference>
<dbReference type="Proteomes" id="UP000188533">
    <property type="component" value="Unassembled WGS sequence"/>
</dbReference>
<organism evidence="1 2">
    <name type="scientific">Lentinula edodes</name>
    <name type="common">Shiitake mushroom</name>
    <name type="synonym">Lentinus edodes</name>
    <dbReference type="NCBI Taxonomy" id="5353"/>
    <lineage>
        <taxon>Eukaryota</taxon>
        <taxon>Fungi</taxon>
        <taxon>Dikarya</taxon>
        <taxon>Basidiomycota</taxon>
        <taxon>Agaricomycotina</taxon>
        <taxon>Agaricomycetes</taxon>
        <taxon>Agaricomycetidae</taxon>
        <taxon>Agaricales</taxon>
        <taxon>Marasmiineae</taxon>
        <taxon>Omphalotaceae</taxon>
        <taxon>Lentinula</taxon>
    </lineage>
</organism>
<sequence length="210" mass="23763">MASAIWQELVNQFEQKSEELLLFHDSNLRAHRYAYPEETMEEHKRTMRNLLWRATNAGAVITDGQFRVIVLASLPKDWDADIRHLPGKTSSEAFIYLQGIWLQREKRRTEEEREEKKVKALLAMHVASAQAPDKNRPTCVNPNCKKIGHTIQRCWVKGGGAEGKGPNGWRFNKNNEPNRNQNAGNAVAATANTTNPTATPLETYVLSAKV</sequence>
<protein>
    <submittedName>
        <fullName evidence="1">Retrovirus-related pol polyprotein</fullName>
    </submittedName>
</protein>